<dbReference type="EMBL" id="BTRK01000005">
    <property type="protein sequence ID" value="GMR51531.1"/>
    <property type="molecule type" value="Genomic_DNA"/>
</dbReference>
<name>A0AAN5CV20_9BILA</name>
<keyword evidence="2" id="KW-1185">Reference proteome</keyword>
<comment type="caution">
    <text evidence="1">The sequence shown here is derived from an EMBL/GenBank/DDBJ whole genome shotgun (WGS) entry which is preliminary data.</text>
</comment>
<feature type="non-terminal residue" evidence="1">
    <location>
        <position position="1"/>
    </location>
</feature>
<reference evidence="2" key="1">
    <citation type="submission" date="2022-10" db="EMBL/GenBank/DDBJ databases">
        <title>Genome assembly of Pristionchus species.</title>
        <authorList>
            <person name="Yoshida K."/>
            <person name="Sommer R.J."/>
        </authorList>
    </citation>
    <scope>NUCLEOTIDE SEQUENCE [LARGE SCALE GENOMIC DNA]</scope>
    <source>
        <strain evidence="2">RS5460</strain>
    </source>
</reference>
<evidence type="ECO:0000313" key="2">
    <source>
        <dbReference type="Proteomes" id="UP001328107"/>
    </source>
</evidence>
<proteinExistence type="predicted"/>
<organism evidence="1 2">
    <name type="scientific">Pristionchus mayeri</name>
    <dbReference type="NCBI Taxonomy" id="1317129"/>
    <lineage>
        <taxon>Eukaryota</taxon>
        <taxon>Metazoa</taxon>
        <taxon>Ecdysozoa</taxon>
        <taxon>Nematoda</taxon>
        <taxon>Chromadorea</taxon>
        <taxon>Rhabditida</taxon>
        <taxon>Rhabditina</taxon>
        <taxon>Diplogasteromorpha</taxon>
        <taxon>Diplogasteroidea</taxon>
        <taxon>Neodiplogasteridae</taxon>
        <taxon>Pristionchus</taxon>
    </lineage>
</organism>
<dbReference type="AlphaFoldDB" id="A0AAN5CV20"/>
<accession>A0AAN5CV20</accession>
<evidence type="ECO:0000313" key="1">
    <source>
        <dbReference type="EMBL" id="GMR51531.1"/>
    </source>
</evidence>
<dbReference type="Proteomes" id="UP001328107">
    <property type="component" value="Unassembled WGS sequence"/>
</dbReference>
<protein>
    <submittedName>
        <fullName evidence="1">Uncharacterized protein</fullName>
    </submittedName>
</protein>
<gene>
    <name evidence="1" type="ORF">PMAYCL1PPCAC_21726</name>
</gene>
<sequence>IFVALLVFSYAAAACPPLGECTRSNMEVRWGPGRAHGTVHINASGATCAGATPQFVFAKSNGVLIVAQSFKCINREWHVEYCFGPCNTHSLKEYQGISSTEVCCMSN</sequence>